<dbReference type="Proteomes" id="UP001078443">
    <property type="component" value="Unassembled WGS sequence"/>
</dbReference>
<feature type="transmembrane region" description="Helical" evidence="1">
    <location>
        <begin position="209"/>
        <end position="227"/>
    </location>
</feature>
<feature type="transmembrane region" description="Helical" evidence="1">
    <location>
        <begin position="166"/>
        <end position="184"/>
    </location>
</feature>
<proteinExistence type="predicted"/>
<accession>A0ABT4D0J0</accession>
<dbReference type="EMBL" id="JAPQER010000002">
    <property type="protein sequence ID" value="MCY6483875.1"/>
    <property type="molecule type" value="Genomic_DNA"/>
</dbReference>
<feature type="transmembrane region" description="Helical" evidence="1">
    <location>
        <begin position="128"/>
        <end position="146"/>
    </location>
</feature>
<keyword evidence="3" id="KW-1185">Reference proteome</keyword>
<evidence type="ECO:0000313" key="3">
    <source>
        <dbReference type="Proteomes" id="UP001078443"/>
    </source>
</evidence>
<dbReference type="Pfam" id="PF11193">
    <property type="entry name" value="DUF2812"/>
    <property type="match status" value="1"/>
</dbReference>
<sequence>MKNKTKRIINFTSITEYKILEEYFENMVAKGWMLKEFKKGMMIFEETEPRELSFTVSLFYNDTPFDYPDYEKEHEYRELCKERGWTFCASNQVYQVFYKEKNDEAIPIYTDSYEEFNIIKKTYMKTEFISLLAFLPLLILGFSHTFNFDYRDILTNAGLFNIISPYFLVIIIISINAYPVFWIIKNKINISKGEKLCFPTNKGRVRRNILTWSLIGIYFIMIVTMVFTTTFHITILLLVAIPIVISVCIANYCVKRFRTKKHSRRYNIIFFIAGVMLSLALMMVVLIGGMNMIASLDIMNRENKIPPPENVKVLEVSDFTEIDSIERSTIYKKSSVFVPISISYYEIAEKISKKDRIILVDTEYIQCINKDVADFVFEGYMKKEFERKEKRARDYREWDDEQRAKEIENDIKEVDINNWEVDRGYYLYSNKSKIIIQKDNIIYILDGDMFFSEKQIINICKNKLKL</sequence>
<dbReference type="RefSeq" id="WP_268040150.1">
    <property type="nucleotide sequence ID" value="NZ_JAPQER010000002.1"/>
</dbReference>
<keyword evidence="1" id="KW-1133">Transmembrane helix</keyword>
<keyword evidence="1" id="KW-0472">Membrane</keyword>
<name>A0ABT4D0J0_9CLOT</name>
<feature type="transmembrane region" description="Helical" evidence="1">
    <location>
        <begin position="266"/>
        <end position="294"/>
    </location>
</feature>
<evidence type="ECO:0000256" key="1">
    <source>
        <dbReference type="SAM" id="Phobius"/>
    </source>
</evidence>
<comment type="caution">
    <text evidence="2">The sequence shown here is derived from an EMBL/GenBank/DDBJ whole genome shotgun (WGS) entry which is preliminary data.</text>
</comment>
<dbReference type="InterPro" id="IPR021359">
    <property type="entry name" value="DUF2812"/>
</dbReference>
<organism evidence="2 3">
    <name type="scientific">Clostridium aestuarii</name>
    <dbReference type="NCBI Taxonomy" id="338193"/>
    <lineage>
        <taxon>Bacteria</taxon>
        <taxon>Bacillati</taxon>
        <taxon>Bacillota</taxon>
        <taxon>Clostridia</taxon>
        <taxon>Eubacteriales</taxon>
        <taxon>Clostridiaceae</taxon>
        <taxon>Clostridium</taxon>
    </lineage>
</organism>
<gene>
    <name evidence="2" type="ORF">OW763_05865</name>
</gene>
<evidence type="ECO:0000313" key="2">
    <source>
        <dbReference type="EMBL" id="MCY6483875.1"/>
    </source>
</evidence>
<keyword evidence="1" id="KW-0812">Transmembrane</keyword>
<feature type="transmembrane region" description="Helical" evidence="1">
    <location>
        <begin position="233"/>
        <end position="254"/>
    </location>
</feature>
<reference evidence="2" key="1">
    <citation type="submission" date="2022-12" db="EMBL/GenBank/DDBJ databases">
        <authorList>
            <person name="Wang J."/>
        </authorList>
    </citation>
    <scope>NUCLEOTIDE SEQUENCE</scope>
    <source>
        <strain evidence="2">HY-45-18</strain>
    </source>
</reference>
<protein>
    <submittedName>
        <fullName evidence="2">DUF2812 domain-containing protein</fullName>
    </submittedName>
</protein>